<feature type="domain" description="Type II secretion system protein GspB C-terminal" evidence="3">
    <location>
        <begin position="110"/>
        <end position="168"/>
    </location>
</feature>
<dbReference type="NCBIfam" id="NF037978">
    <property type="entry name" value="T2SS_GspB"/>
    <property type="match status" value="1"/>
</dbReference>
<dbReference type="AlphaFoldDB" id="A0A4V6J2M2"/>
<evidence type="ECO:0000313" key="4">
    <source>
        <dbReference type="EMBL" id="VTN14134.1"/>
    </source>
</evidence>
<feature type="transmembrane region" description="Helical" evidence="2">
    <location>
        <begin position="30"/>
        <end position="48"/>
    </location>
</feature>
<dbReference type="Pfam" id="PF16537">
    <property type="entry name" value="T2SSB"/>
    <property type="match status" value="1"/>
</dbReference>
<reference evidence="4 5" key="1">
    <citation type="submission" date="2019-04" db="EMBL/GenBank/DDBJ databases">
        <authorList>
            <consortium name="Pathogen Informatics"/>
        </authorList>
    </citation>
    <scope>NUCLEOTIDE SEQUENCE [LARGE SCALE GENOMIC DNA]</scope>
    <source>
        <strain evidence="4 5">NCTC9185</strain>
    </source>
</reference>
<keyword evidence="2" id="KW-0812">Transmembrane</keyword>
<keyword evidence="2" id="KW-1133">Transmembrane helix</keyword>
<dbReference type="InterPro" id="IPR032389">
    <property type="entry name" value="GspB_C"/>
</dbReference>
<name>A0A4V6J2M2_RAOTE</name>
<keyword evidence="2" id="KW-0472">Membrane</keyword>
<sequence length="207" mass="22912">MIRHDEECPMPAVSVREAGSPVMVGTMVQVPWLTVPLYAALFIALGWFGGEQWRNAPVAQEPLVPVAHAALVPLSQPAPQQAASVPVSAPTKQKAQASVEEESPQEEDYLPALRYSAHIYASSEDKRTIVINGQSWQEGQSPLPNLVIEQIQQDLTVFSFKGNTFTLAALDDWPGVLLRIVHRGNKLGANKTQNKRLRHFMRDLSRQ</sequence>
<protein>
    <recommendedName>
        <fullName evidence="3">Type II secretion system protein GspB C-terminal domain-containing protein</fullName>
    </recommendedName>
</protein>
<dbReference type="Proteomes" id="UP000339249">
    <property type="component" value="Unassembled WGS sequence"/>
</dbReference>
<evidence type="ECO:0000256" key="1">
    <source>
        <dbReference type="SAM" id="MobiDB-lite"/>
    </source>
</evidence>
<feature type="region of interest" description="Disordered" evidence="1">
    <location>
        <begin position="82"/>
        <end position="103"/>
    </location>
</feature>
<evidence type="ECO:0000256" key="2">
    <source>
        <dbReference type="SAM" id="Phobius"/>
    </source>
</evidence>
<organism evidence="4 5">
    <name type="scientific">Raoultella terrigena</name>
    <name type="common">Klebsiella terrigena</name>
    <dbReference type="NCBI Taxonomy" id="577"/>
    <lineage>
        <taxon>Bacteria</taxon>
        <taxon>Pseudomonadati</taxon>
        <taxon>Pseudomonadota</taxon>
        <taxon>Gammaproteobacteria</taxon>
        <taxon>Enterobacterales</taxon>
        <taxon>Enterobacteriaceae</taxon>
        <taxon>Klebsiella/Raoultella group</taxon>
        <taxon>Raoultella</taxon>
    </lineage>
</organism>
<evidence type="ECO:0000313" key="5">
    <source>
        <dbReference type="Proteomes" id="UP000339249"/>
    </source>
</evidence>
<evidence type="ECO:0000259" key="3">
    <source>
        <dbReference type="Pfam" id="PF16537"/>
    </source>
</evidence>
<gene>
    <name evidence="4" type="ORF">NCTC9185_06186</name>
</gene>
<dbReference type="GO" id="GO:0015627">
    <property type="term" value="C:type II protein secretion system complex"/>
    <property type="evidence" value="ECO:0007669"/>
    <property type="project" value="InterPro"/>
</dbReference>
<accession>A0A4V6J2M2</accession>
<dbReference type="EMBL" id="CABDVU010000001">
    <property type="protein sequence ID" value="VTN14134.1"/>
    <property type="molecule type" value="Genomic_DNA"/>
</dbReference>
<proteinExistence type="predicted"/>